<dbReference type="InterPro" id="IPR015421">
    <property type="entry name" value="PyrdxlP-dep_Trfase_major"/>
</dbReference>
<evidence type="ECO:0000256" key="3">
    <source>
        <dbReference type="ARBA" id="ARBA00022898"/>
    </source>
</evidence>
<evidence type="ECO:0000313" key="12">
    <source>
        <dbReference type="Proteomes" id="UP000460435"/>
    </source>
</evidence>
<evidence type="ECO:0000256" key="2">
    <source>
        <dbReference type="ARBA" id="ARBA00009077"/>
    </source>
</evidence>
<evidence type="ECO:0000256" key="9">
    <source>
        <dbReference type="RuleBase" id="RU362118"/>
    </source>
</evidence>
<dbReference type="GO" id="GO:0030170">
    <property type="term" value="F:pyridoxal phosphate binding"/>
    <property type="evidence" value="ECO:0007669"/>
    <property type="project" value="InterPro"/>
</dbReference>
<dbReference type="GO" id="GO:0005737">
    <property type="term" value="C:cytoplasm"/>
    <property type="evidence" value="ECO:0007669"/>
    <property type="project" value="TreeGrafter"/>
</dbReference>
<accession>A0A7K3M9P4</accession>
<gene>
    <name evidence="11" type="ORF">F7O44_23290</name>
</gene>
<evidence type="ECO:0000313" key="11">
    <source>
        <dbReference type="EMBL" id="NDL60003.1"/>
    </source>
</evidence>
<protein>
    <recommendedName>
        <fullName evidence="4">homocysteine desulfhydrase</fullName>
        <ecNumber evidence="4">4.4.1.2</ecNumber>
    </recommendedName>
    <alternativeName>
        <fullName evidence="5">Homocysteine desulfhydrase</fullName>
    </alternativeName>
</protein>
<dbReference type="PIRSF" id="PIRSF001434">
    <property type="entry name" value="CGS"/>
    <property type="match status" value="1"/>
</dbReference>
<dbReference type="PANTHER" id="PTHR11808:SF15">
    <property type="entry name" value="CYSTATHIONINE GAMMA-LYASE"/>
    <property type="match status" value="1"/>
</dbReference>
<evidence type="ECO:0000256" key="1">
    <source>
        <dbReference type="ARBA" id="ARBA00001933"/>
    </source>
</evidence>
<dbReference type="GO" id="GO:0019343">
    <property type="term" value="P:cysteine biosynthetic process via cystathionine"/>
    <property type="evidence" value="ECO:0007669"/>
    <property type="project" value="TreeGrafter"/>
</dbReference>
<evidence type="ECO:0000256" key="10">
    <source>
        <dbReference type="SAM" id="MobiDB-lite"/>
    </source>
</evidence>
<dbReference type="GO" id="GO:0004123">
    <property type="term" value="F:cystathionine gamma-lyase activity"/>
    <property type="evidence" value="ECO:0007669"/>
    <property type="project" value="TreeGrafter"/>
</dbReference>
<dbReference type="Gene3D" id="3.90.1150.10">
    <property type="entry name" value="Aspartate Aminotransferase, domain 1"/>
    <property type="match status" value="1"/>
</dbReference>
<dbReference type="Pfam" id="PF01053">
    <property type="entry name" value="Cys_Met_Meta_PP"/>
    <property type="match status" value="1"/>
</dbReference>
<dbReference type="PANTHER" id="PTHR11808">
    <property type="entry name" value="TRANS-SULFURATION ENZYME FAMILY MEMBER"/>
    <property type="match status" value="1"/>
</dbReference>
<keyword evidence="3 8" id="KW-0663">Pyridoxal phosphate</keyword>
<dbReference type="InterPro" id="IPR015422">
    <property type="entry name" value="PyrdxlP-dep_Trfase_small"/>
</dbReference>
<evidence type="ECO:0000256" key="7">
    <source>
        <dbReference type="ARBA" id="ARBA00052699"/>
    </source>
</evidence>
<dbReference type="Gene3D" id="3.40.640.10">
    <property type="entry name" value="Type I PLP-dependent aspartate aminotransferase-like (Major domain)"/>
    <property type="match status" value="1"/>
</dbReference>
<reference evidence="11 12" key="1">
    <citation type="submission" date="2019-11" db="EMBL/GenBank/DDBJ databases">
        <authorList>
            <person name="Li X.-J."/>
            <person name="Feng X.-M."/>
        </authorList>
    </citation>
    <scope>NUCLEOTIDE SEQUENCE [LARGE SCALE GENOMIC DNA]</scope>
    <source>
        <strain evidence="11 12">XMNu-373</strain>
    </source>
</reference>
<dbReference type="GO" id="GO:0019346">
    <property type="term" value="P:transsulfuration"/>
    <property type="evidence" value="ECO:0007669"/>
    <property type="project" value="InterPro"/>
</dbReference>
<dbReference type="GO" id="GO:0018826">
    <property type="term" value="F:methionine gamma-lyase activity"/>
    <property type="evidence" value="ECO:0007669"/>
    <property type="project" value="UniProtKB-EC"/>
</dbReference>
<dbReference type="Proteomes" id="UP000460435">
    <property type="component" value="Unassembled WGS sequence"/>
</dbReference>
<dbReference type="EMBL" id="WLZY01000009">
    <property type="protein sequence ID" value="NDL60003.1"/>
    <property type="molecule type" value="Genomic_DNA"/>
</dbReference>
<dbReference type="FunFam" id="3.40.640.10:FF:000046">
    <property type="entry name" value="Cystathionine gamma-lyase"/>
    <property type="match status" value="1"/>
</dbReference>
<proteinExistence type="inferred from homology"/>
<comment type="catalytic activity">
    <reaction evidence="7">
        <text>L-methionine + H2O = methanethiol + 2-oxobutanoate + NH4(+)</text>
        <dbReference type="Rhea" id="RHEA:23800"/>
        <dbReference type="ChEBI" id="CHEBI:15377"/>
        <dbReference type="ChEBI" id="CHEBI:16007"/>
        <dbReference type="ChEBI" id="CHEBI:16763"/>
        <dbReference type="ChEBI" id="CHEBI:28938"/>
        <dbReference type="ChEBI" id="CHEBI:57844"/>
        <dbReference type="EC" id="4.4.1.11"/>
    </reaction>
    <physiologicalReaction direction="left-to-right" evidence="7">
        <dbReference type="Rhea" id="RHEA:23801"/>
    </physiologicalReaction>
</comment>
<sequence>MAVSRSSSLSPHTRLVTGGRPDAEADAPLNHPVTFASTYHAGGERGYGRYGNPTWEAFEDVLGELEGGQALAFASGLAASSAVLSLLPEGAVVVAPETAYLGVLDQLRERLSTERIQLRQVDISDTAALEAATDGATMVWLETPANPKLDVADIAAAASAARRAGAVSVVDNTFATPLLQRPLELGADVVIHSATKLIAGHSDVLLGATVSNDDDLVSRLERHRKLHGAIPGPMDVFLALRGMRTLGVRLDRAQASAAELVGRLGTHPAVDVVRYPGFGTMCSIEVTGGAAGADRVVQAVELWVNTTSLGGVESTLERRRRWPSESELVDPSLIRLSVGIEDVEDLWADLARALDAAVMG</sequence>
<name>A0A7K3M9P4_9ACTN</name>
<feature type="compositionally biased region" description="Polar residues" evidence="10">
    <location>
        <begin position="1"/>
        <end position="11"/>
    </location>
</feature>
<dbReference type="InterPro" id="IPR000277">
    <property type="entry name" value="Cys/Met-Metab_PyrdxlP-dep_enz"/>
</dbReference>
<dbReference type="AlphaFoldDB" id="A0A7K3M9P4"/>
<evidence type="ECO:0000256" key="8">
    <source>
        <dbReference type="PIRSR" id="PIRSR001434-2"/>
    </source>
</evidence>
<comment type="cofactor">
    <cofactor evidence="1 9">
        <name>pyridoxal 5'-phosphate</name>
        <dbReference type="ChEBI" id="CHEBI:597326"/>
    </cofactor>
</comment>
<dbReference type="InterPro" id="IPR015424">
    <property type="entry name" value="PyrdxlP-dep_Trfase"/>
</dbReference>
<comment type="similarity">
    <text evidence="2 9">Belongs to the trans-sulfuration enzymes family.</text>
</comment>
<dbReference type="GO" id="GO:0047982">
    <property type="term" value="F:homocysteine desulfhydrase activity"/>
    <property type="evidence" value="ECO:0007669"/>
    <property type="project" value="UniProtKB-EC"/>
</dbReference>
<comment type="caution">
    <text evidence="11">The sequence shown here is derived from an EMBL/GenBank/DDBJ whole genome shotgun (WGS) entry which is preliminary data.</text>
</comment>
<dbReference type="RefSeq" id="WP_162452708.1">
    <property type="nucleotide sequence ID" value="NZ_WLZY01000009.1"/>
</dbReference>
<dbReference type="EC" id="4.4.1.2" evidence="4"/>
<organism evidence="11 12">
    <name type="scientific">Phytoactinopolyspora mesophila</name>
    <dbReference type="NCBI Taxonomy" id="2650750"/>
    <lineage>
        <taxon>Bacteria</taxon>
        <taxon>Bacillati</taxon>
        <taxon>Actinomycetota</taxon>
        <taxon>Actinomycetes</taxon>
        <taxon>Jiangellales</taxon>
        <taxon>Jiangellaceae</taxon>
        <taxon>Phytoactinopolyspora</taxon>
    </lineage>
</organism>
<dbReference type="SUPFAM" id="SSF53383">
    <property type="entry name" value="PLP-dependent transferases"/>
    <property type="match status" value="1"/>
</dbReference>
<keyword evidence="12" id="KW-1185">Reference proteome</keyword>
<evidence type="ECO:0000256" key="4">
    <source>
        <dbReference type="ARBA" id="ARBA00047175"/>
    </source>
</evidence>
<evidence type="ECO:0000256" key="5">
    <source>
        <dbReference type="ARBA" id="ARBA00047199"/>
    </source>
</evidence>
<evidence type="ECO:0000256" key="6">
    <source>
        <dbReference type="ARBA" id="ARBA00048780"/>
    </source>
</evidence>
<comment type="catalytic activity">
    <reaction evidence="6">
        <text>L-homocysteine + H2O = 2-oxobutanoate + hydrogen sulfide + NH4(+) + H(+)</text>
        <dbReference type="Rhea" id="RHEA:14501"/>
        <dbReference type="ChEBI" id="CHEBI:15377"/>
        <dbReference type="ChEBI" id="CHEBI:15378"/>
        <dbReference type="ChEBI" id="CHEBI:16763"/>
        <dbReference type="ChEBI" id="CHEBI:28938"/>
        <dbReference type="ChEBI" id="CHEBI:29919"/>
        <dbReference type="ChEBI" id="CHEBI:58199"/>
        <dbReference type="EC" id="4.4.1.2"/>
    </reaction>
    <physiologicalReaction direction="left-to-right" evidence="6">
        <dbReference type="Rhea" id="RHEA:14502"/>
    </physiologicalReaction>
</comment>
<feature type="region of interest" description="Disordered" evidence="10">
    <location>
        <begin position="1"/>
        <end position="29"/>
    </location>
</feature>
<feature type="modified residue" description="N6-(pyridoxal phosphate)lysine" evidence="8">
    <location>
        <position position="196"/>
    </location>
</feature>